<sequence>MWVLGKAEHQGGASPSSLCASMATRVRLHTAAVHEAAAEQLTQLLQPPRFLTSSGGWRRTPPSPTTPTTAHPLCVDTVASALQSRGVGRPAVLGSERLLW</sequence>
<protein>
    <recommendedName>
        <fullName evidence="2">PRELI/MSF1 domain-containing protein</fullName>
    </recommendedName>
</protein>
<evidence type="ECO:0000259" key="2">
    <source>
        <dbReference type="PROSITE" id="PS50904"/>
    </source>
</evidence>
<proteinExistence type="predicted"/>
<organism evidence="3 4">
    <name type="scientific">Synaphobranchus kaupii</name>
    <name type="common">Kaup's arrowtooth eel</name>
    <dbReference type="NCBI Taxonomy" id="118154"/>
    <lineage>
        <taxon>Eukaryota</taxon>
        <taxon>Metazoa</taxon>
        <taxon>Chordata</taxon>
        <taxon>Craniata</taxon>
        <taxon>Vertebrata</taxon>
        <taxon>Euteleostomi</taxon>
        <taxon>Actinopterygii</taxon>
        <taxon>Neopterygii</taxon>
        <taxon>Teleostei</taxon>
        <taxon>Anguilliformes</taxon>
        <taxon>Synaphobranchidae</taxon>
        <taxon>Synaphobranchus</taxon>
    </lineage>
</organism>
<dbReference type="EMBL" id="JAINUF010000006">
    <property type="protein sequence ID" value="KAJ8357306.1"/>
    <property type="molecule type" value="Genomic_DNA"/>
</dbReference>
<accession>A0A9Q1FFJ8</accession>
<dbReference type="InterPro" id="IPR006797">
    <property type="entry name" value="PRELI/MSF1_dom"/>
</dbReference>
<evidence type="ECO:0000313" key="3">
    <source>
        <dbReference type="EMBL" id="KAJ8357306.1"/>
    </source>
</evidence>
<dbReference type="AlphaFoldDB" id="A0A9Q1FFJ8"/>
<gene>
    <name evidence="3" type="ORF">SKAU_G00201000</name>
</gene>
<keyword evidence="4" id="KW-1185">Reference proteome</keyword>
<comment type="caution">
    <text evidence="3">The sequence shown here is derived from an EMBL/GenBank/DDBJ whole genome shotgun (WGS) entry which is preliminary data.</text>
</comment>
<evidence type="ECO:0000256" key="1">
    <source>
        <dbReference type="SAM" id="MobiDB-lite"/>
    </source>
</evidence>
<dbReference type="PROSITE" id="PS50904">
    <property type="entry name" value="PRELI_MSF1"/>
    <property type="match status" value="1"/>
</dbReference>
<reference evidence="3" key="1">
    <citation type="journal article" date="2023" name="Science">
        <title>Genome structures resolve the early diversification of teleost fishes.</title>
        <authorList>
            <person name="Parey E."/>
            <person name="Louis A."/>
            <person name="Montfort J."/>
            <person name="Bouchez O."/>
            <person name="Roques C."/>
            <person name="Iampietro C."/>
            <person name="Lluch J."/>
            <person name="Castinel A."/>
            <person name="Donnadieu C."/>
            <person name="Desvignes T."/>
            <person name="Floi Bucao C."/>
            <person name="Jouanno E."/>
            <person name="Wen M."/>
            <person name="Mejri S."/>
            <person name="Dirks R."/>
            <person name="Jansen H."/>
            <person name="Henkel C."/>
            <person name="Chen W.J."/>
            <person name="Zahm M."/>
            <person name="Cabau C."/>
            <person name="Klopp C."/>
            <person name="Thompson A.W."/>
            <person name="Robinson-Rechavi M."/>
            <person name="Braasch I."/>
            <person name="Lecointre G."/>
            <person name="Bobe J."/>
            <person name="Postlethwait J.H."/>
            <person name="Berthelot C."/>
            <person name="Roest Crollius H."/>
            <person name="Guiguen Y."/>
        </authorList>
    </citation>
    <scope>NUCLEOTIDE SEQUENCE</scope>
    <source>
        <strain evidence="3">WJC10195</strain>
    </source>
</reference>
<dbReference type="Proteomes" id="UP001152622">
    <property type="component" value="Chromosome 6"/>
</dbReference>
<evidence type="ECO:0000313" key="4">
    <source>
        <dbReference type="Proteomes" id="UP001152622"/>
    </source>
</evidence>
<feature type="region of interest" description="Disordered" evidence="1">
    <location>
        <begin position="49"/>
        <end position="71"/>
    </location>
</feature>
<name>A0A9Q1FFJ8_SYNKA</name>
<feature type="domain" description="PRELI/MSF1" evidence="2">
    <location>
        <begin position="36"/>
        <end position="100"/>
    </location>
</feature>